<comment type="caution">
    <text evidence="1">The sequence shown here is derived from an EMBL/GenBank/DDBJ whole genome shotgun (WGS) entry which is preliminary data.</text>
</comment>
<dbReference type="Proteomes" id="UP001138997">
    <property type="component" value="Unassembled WGS sequence"/>
</dbReference>
<gene>
    <name evidence="1" type="ORF">LR394_19625</name>
</gene>
<evidence type="ECO:0000313" key="2">
    <source>
        <dbReference type="Proteomes" id="UP001138997"/>
    </source>
</evidence>
<organism evidence="1 2">
    <name type="scientific">Kineosporia babensis</name>
    <dbReference type="NCBI Taxonomy" id="499548"/>
    <lineage>
        <taxon>Bacteria</taxon>
        <taxon>Bacillati</taxon>
        <taxon>Actinomycetota</taxon>
        <taxon>Actinomycetes</taxon>
        <taxon>Kineosporiales</taxon>
        <taxon>Kineosporiaceae</taxon>
        <taxon>Kineosporia</taxon>
    </lineage>
</organism>
<protein>
    <submittedName>
        <fullName evidence="1">Uncharacterized protein</fullName>
    </submittedName>
</protein>
<dbReference type="EMBL" id="JAJOMB010000010">
    <property type="protein sequence ID" value="MCD5313120.1"/>
    <property type="molecule type" value="Genomic_DNA"/>
</dbReference>
<proteinExistence type="predicted"/>
<dbReference type="AlphaFoldDB" id="A0A9X1SVQ5"/>
<accession>A0A9X1SVQ5</accession>
<dbReference type="RefSeq" id="WP_231444016.1">
    <property type="nucleotide sequence ID" value="NZ_JAJOMB010000010.1"/>
</dbReference>
<keyword evidence="2" id="KW-1185">Reference proteome</keyword>
<sequence length="88" mass="9698">MERQFKAPESILNLYRKALRTRPSFALEEKASVTLDGQVLRIARASGWESLTNFGAEPVDVSARRVAVASRPLLGDQLATSGTVWLEP</sequence>
<reference evidence="1" key="1">
    <citation type="submission" date="2021-11" db="EMBL/GenBank/DDBJ databases">
        <title>Streptomyces corallinus and Kineosporia corallina sp. nov., two new coral-derived marine actinobacteria.</title>
        <authorList>
            <person name="Buangrab K."/>
            <person name="Sutthacheep M."/>
            <person name="Yeemin T."/>
            <person name="Harunari E."/>
            <person name="Igarashi Y."/>
            <person name="Sripreechasak P."/>
            <person name="Kanchanasin P."/>
            <person name="Tanasupawat S."/>
            <person name="Phongsopitanun W."/>
        </authorList>
    </citation>
    <scope>NUCLEOTIDE SEQUENCE</scope>
    <source>
        <strain evidence="1">JCM 31032</strain>
    </source>
</reference>
<evidence type="ECO:0000313" key="1">
    <source>
        <dbReference type="EMBL" id="MCD5313120.1"/>
    </source>
</evidence>
<name>A0A9X1SVQ5_9ACTN</name>